<proteinExistence type="predicted"/>
<dbReference type="EMBL" id="FOSQ01000021">
    <property type="protein sequence ID" value="SFL11313.1"/>
    <property type="molecule type" value="Genomic_DNA"/>
</dbReference>
<dbReference type="AlphaFoldDB" id="A0A1I4F1J9"/>
<evidence type="ECO:0000313" key="3">
    <source>
        <dbReference type="Proteomes" id="UP000199473"/>
    </source>
</evidence>
<sequence>MALTDALGNLVRFVLLHGQRHDTIGVPPLIHGVAFGALLGDRAFDVDWLRADLDARGATAVIPPKCNRRASIAYDKHIYRWRHLIENCFAKLKEFRAVATRFCKTDTSFRATINLAAAIIATR</sequence>
<keyword evidence="3" id="KW-1185">Reference proteome</keyword>
<dbReference type="Proteomes" id="UP000199473">
    <property type="component" value="Unassembled WGS sequence"/>
</dbReference>
<feature type="domain" description="Transposase DDE" evidence="1">
    <location>
        <begin position="40"/>
        <end position="121"/>
    </location>
</feature>
<gene>
    <name evidence="2" type="ORF">SAMN02745775_12125</name>
</gene>
<dbReference type="Pfam" id="PF13586">
    <property type="entry name" value="DDE_Tnp_1_2"/>
    <property type="match status" value="1"/>
</dbReference>
<evidence type="ECO:0000313" key="2">
    <source>
        <dbReference type="EMBL" id="SFL11313.1"/>
    </source>
</evidence>
<reference evidence="2 3" key="1">
    <citation type="submission" date="2016-10" db="EMBL/GenBank/DDBJ databases">
        <authorList>
            <person name="de Groot N.N."/>
        </authorList>
    </citation>
    <scope>NUCLEOTIDE SEQUENCE [LARGE SCALE GENOMIC DNA]</scope>
    <source>
        <strain evidence="2 3">DSM 19981</strain>
    </source>
</reference>
<protein>
    <submittedName>
        <fullName evidence="2">Transposase</fullName>
    </submittedName>
</protein>
<dbReference type="STRING" id="1123062.SAMN02745775_12125"/>
<organism evidence="2 3">
    <name type="scientific">Falsiroseomonas stagni DSM 19981</name>
    <dbReference type="NCBI Taxonomy" id="1123062"/>
    <lineage>
        <taxon>Bacteria</taxon>
        <taxon>Pseudomonadati</taxon>
        <taxon>Pseudomonadota</taxon>
        <taxon>Alphaproteobacteria</taxon>
        <taxon>Acetobacterales</taxon>
        <taxon>Roseomonadaceae</taxon>
        <taxon>Falsiroseomonas</taxon>
    </lineage>
</organism>
<evidence type="ECO:0000259" key="1">
    <source>
        <dbReference type="Pfam" id="PF13586"/>
    </source>
</evidence>
<name>A0A1I4F1J9_9PROT</name>
<dbReference type="InterPro" id="IPR025668">
    <property type="entry name" value="Tnp_DDE_dom"/>
</dbReference>
<accession>A0A1I4F1J9</accession>